<comment type="caution">
    <text evidence="3">The sequence shown here is derived from an EMBL/GenBank/DDBJ whole genome shotgun (WGS) entry which is preliminary data.</text>
</comment>
<dbReference type="InterPro" id="IPR012338">
    <property type="entry name" value="Beta-lactam/transpept-like"/>
</dbReference>
<dbReference type="PANTHER" id="PTHR30627:SF2">
    <property type="entry name" value="PEPTIDOGLYCAN D,D-TRANSPEPTIDASE MRDA"/>
    <property type="match status" value="1"/>
</dbReference>
<dbReference type="eggNOG" id="COG0768">
    <property type="taxonomic scope" value="Bacteria"/>
</dbReference>
<dbReference type="InterPro" id="IPR050515">
    <property type="entry name" value="Beta-lactam/transpept"/>
</dbReference>
<dbReference type="EMBL" id="BAIR01000019">
    <property type="protein sequence ID" value="GAE19250.1"/>
    <property type="molecule type" value="Genomic_DNA"/>
</dbReference>
<gene>
    <name evidence="3" type="ORF">JCM6294_2278</name>
</gene>
<proteinExistence type="predicted"/>
<dbReference type="GO" id="GO:0005886">
    <property type="term" value="C:plasma membrane"/>
    <property type="evidence" value="ECO:0007669"/>
    <property type="project" value="TreeGrafter"/>
</dbReference>
<sequence length="101" mass="10744">MTGGTCRVAGTILPNVEICGKTGTAQNRGHDHSVFMGFAPMDKPKIAVAVYVENGGFGAVYGVPIGTLIMEQYLNGTLSPSSEAKAEEYSNRIISYGDEER</sequence>
<dbReference type="Pfam" id="PF00905">
    <property type="entry name" value="Transpeptidase"/>
    <property type="match status" value="1"/>
</dbReference>
<dbReference type="GO" id="GO:0071972">
    <property type="term" value="F:peptidoglycan L,D-transpeptidase activity"/>
    <property type="evidence" value="ECO:0007669"/>
    <property type="project" value="TreeGrafter"/>
</dbReference>
<feature type="region of interest" description="Disordered" evidence="1">
    <location>
        <begin position="81"/>
        <end position="101"/>
    </location>
</feature>
<dbReference type="GO" id="GO:0071555">
    <property type="term" value="P:cell wall organization"/>
    <property type="evidence" value="ECO:0007669"/>
    <property type="project" value="TreeGrafter"/>
</dbReference>
<evidence type="ECO:0000313" key="3">
    <source>
        <dbReference type="EMBL" id="GAE19250.1"/>
    </source>
</evidence>
<organism evidence="3 4">
    <name type="scientific">Bacteroides pyogenes DSM 20611 = JCM 6294</name>
    <dbReference type="NCBI Taxonomy" id="1121100"/>
    <lineage>
        <taxon>Bacteria</taxon>
        <taxon>Pseudomonadati</taxon>
        <taxon>Bacteroidota</taxon>
        <taxon>Bacteroidia</taxon>
        <taxon>Bacteroidales</taxon>
        <taxon>Bacteroidaceae</taxon>
        <taxon>Bacteroides</taxon>
    </lineage>
</organism>
<dbReference type="Proteomes" id="UP000018842">
    <property type="component" value="Unassembled WGS sequence"/>
</dbReference>
<name>W4PHS3_9BACE</name>
<dbReference type="SUPFAM" id="SSF56601">
    <property type="entry name" value="beta-lactamase/transpeptidase-like"/>
    <property type="match status" value="1"/>
</dbReference>
<evidence type="ECO:0000259" key="2">
    <source>
        <dbReference type="Pfam" id="PF00905"/>
    </source>
</evidence>
<reference evidence="4" key="1">
    <citation type="journal article" date="2014" name="Genome">
        <title>Draft Genome Sequences of Three Strains of Bacteroides pyogenes Isolated from a Cat and Swine.</title>
        <authorList>
            <person name="Sakamoto M."/>
            <person name="Oshima K."/>
            <person name="Suda W."/>
            <person name="Kitamura K."/>
            <person name="Iida T."/>
            <person name="Hattori M."/>
            <person name="Ohkuma M."/>
        </authorList>
    </citation>
    <scope>NUCLEOTIDE SEQUENCE [LARGE SCALE GENOMIC DNA]</scope>
    <source>
        <strain evidence="4">JCM 6294</strain>
    </source>
</reference>
<feature type="domain" description="Penicillin-binding protein transpeptidase" evidence="2">
    <location>
        <begin position="13"/>
        <end position="64"/>
    </location>
</feature>
<evidence type="ECO:0000256" key="1">
    <source>
        <dbReference type="SAM" id="MobiDB-lite"/>
    </source>
</evidence>
<dbReference type="PANTHER" id="PTHR30627">
    <property type="entry name" value="PEPTIDOGLYCAN D,D-TRANSPEPTIDASE"/>
    <property type="match status" value="1"/>
</dbReference>
<dbReference type="GO" id="GO:0008658">
    <property type="term" value="F:penicillin binding"/>
    <property type="evidence" value="ECO:0007669"/>
    <property type="project" value="InterPro"/>
</dbReference>
<evidence type="ECO:0000313" key="4">
    <source>
        <dbReference type="Proteomes" id="UP000018842"/>
    </source>
</evidence>
<dbReference type="Gene3D" id="3.40.710.10">
    <property type="entry name" value="DD-peptidase/beta-lactamase superfamily"/>
    <property type="match status" value="1"/>
</dbReference>
<protein>
    <submittedName>
        <fullName evidence="3">Penicillin-binding protein 2</fullName>
    </submittedName>
</protein>
<dbReference type="InterPro" id="IPR001460">
    <property type="entry name" value="PCN-bd_Tpept"/>
</dbReference>
<accession>W4PHS3</accession>
<dbReference type="AlphaFoldDB" id="W4PHS3"/>